<evidence type="ECO:0000313" key="4">
    <source>
        <dbReference type="EnsemblMetazoa" id="XP_024082811.1"/>
    </source>
</evidence>
<dbReference type="Pfam" id="PF00431">
    <property type="entry name" value="CUB"/>
    <property type="match status" value="1"/>
</dbReference>
<name>A0A8I6SQ55_CIMLE</name>
<dbReference type="GeneID" id="112126949"/>
<dbReference type="KEGG" id="clec:112126949"/>
<feature type="signal peptide" evidence="2">
    <location>
        <begin position="1"/>
        <end position="20"/>
    </location>
</feature>
<dbReference type="Proteomes" id="UP000494040">
    <property type="component" value="Unassembled WGS sequence"/>
</dbReference>
<evidence type="ECO:0000313" key="5">
    <source>
        <dbReference type="Proteomes" id="UP000494040"/>
    </source>
</evidence>
<evidence type="ECO:0000256" key="1">
    <source>
        <dbReference type="ARBA" id="ARBA00023157"/>
    </source>
</evidence>
<dbReference type="EnsemblMetazoa" id="XM_024227043.1">
    <property type="protein sequence ID" value="XP_024082811.1"/>
    <property type="gene ID" value="LOC112126949"/>
</dbReference>
<dbReference type="PANTHER" id="PTHR47537:SF2">
    <property type="entry name" value="CUBILIN"/>
    <property type="match status" value="1"/>
</dbReference>
<keyword evidence="1" id="KW-1015">Disulfide bond</keyword>
<dbReference type="AlphaFoldDB" id="A0A8I6SQ55"/>
<dbReference type="SUPFAM" id="SSF49854">
    <property type="entry name" value="Spermadhesin, CUB domain"/>
    <property type="match status" value="1"/>
</dbReference>
<dbReference type="RefSeq" id="XP_024082811.1">
    <property type="nucleotide sequence ID" value="XM_024227043.1"/>
</dbReference>
<evidence type="ECO:0000259" key="3">
    <source>
        <dbReference type="Pfam" id="PF00431"/>
    </source>
</evidence>
<accession>A0A8I6SQ55</accession>
<reference evidence="4" key="1">
    <citation type="submission" date="2022-01" db="UniProtKB">
        <authorList>
            <consortium name="EnsemblMetazoa"/>
        </authorList>
    </citation>
    <scope>IDENTIFICATION</scope>
</reference>
<dbReference type="InterPro" id="IPR035914">
    <property type="entry name" value="Sperma_CUB_dom_sf"/>
</dbReference>
<keyword evidence="5" id="KW-1185">Reference proteome</keyword>
<feature type="chain" id="PRO_5035190931" description="CUB domain-containing protein" evidence="2">
    <location>
        <begin position="21"/>
        <end position="84"/>
    </location>
</feature>
<dbReference type="OMA" id="HQIVELM"/>
<dbReference type="InterPro" id="IPR053207">
    <property type="entry name" value="Non-NMDA_GluR_Accessory"/>
</dbReference>
<dbReference type="OrthoDB" id="6619904at2759"/>
<dbReference type="InterPro" id="IPR000859">
    <property type="entry name" value="CUB_dom"/>
</dbReference>
<dbReference type="Gene3D" id="2.60.120.290">
    <property type="entry name" value="Spermadhesin, CUB domain"/>
    <property type="match status" value="1"/>
</dbReference>
<evidence type="ECO:0000256" key="2">
    <source>
        <dbReference type="SAM" id="SignalP"/>
    </source>
</evidence>
<sequence length="84" mass="9303">MEIWLRLLAFSSFLLLAGRAVDPSCECLVFSSTFGKDQGKFSSPDFPKPYPNDINCILYTFIAGSHEIIELTFTDFSVGTAGKE</sequence>
<protein>
    <recommendedName>
        <fullName evidence="3">CUB domain-containing protein</fullName>
    </recommendedName>
</protein>
<proteinExistence type="predicted"/>
<dbReference type="PANTHER" id="PTHR47537">
    <property type="entry name" value="CUBILIN"/>
    <property type="match status" value="1"/>
</dbReference>
<organism evidence="4 5">
    <name type="scientific">Cimex lectularius</name>
    <name type="common">Bed bug</name>
    <name type="synonym">Acanthia lectularia</name>
    <dbReference type="NCBI Taxonomy" id="79782"/>
    <lineage>
        <taxon>Eukaryota</taxon>
        <taxon>Metazoa</taxon>
        <taxon>Ecdysozoa</taxon>
        <taxon>Arthropoda</taxon>
        <taxon>Hexapoda</taxon>
        <taxon>Insecta</taxon>
        <taxon>Pterygota</taxon>
        <taxon>Neoptera</taxon>
        <taxon>Paraneoptera</taxon>
        <taxon>Hemiptera</taxon>
        <taxon>Heteroptera</taxon>
        <taxon>Panheteroptera</taxon>
        <taxon>Cimicomorpha</taxon>
        <taxon>Cimicidae</taxon>
        <taxon>Cimex</taxon>
    </lineage>
</organism>
<dbReference type="GO" id="GO:0005886">
    <property type="term" value="C:plasma membrane"/>
    <property type="evidence" value="ECO:0007669"/>
    <property type="project" value="TreeGrafter"/>
</dbReference>
<keyword evidence="2" id="KW-0732">Signal</keyword>
<feature type="domain" description="CUB" evidence="3">
    <location>
        <begin position="33"/>
        <end position="79"/>
    </location>
</feature>